<evidence type="ECO:0000313" key="2">
    <source>
        <dbReference type="EMBL" id="OJJ42715.1"/>
    </source>
</evidence>
<dbReference type="SUPFAM" id="SSF51735">
    <property type="entry name" value="NAD(P)-binding Rossmann-fold domains"/>
    <property type="match status" value="1"/>
</dbReference>
<proteinExistence type="predicted"/>
<dbReference type="GO" id="GO:0016651">
    <property type="term" value="F:oxidoreductase activity, acting on NAD(P)H"/>
    <property type="evidence" value="ECO:0007669"/>
    <property type="project" value="InterPro"/>
</dbReference>
<dbReference type="PANTHER" id="PTHR45348:SF5">
    <property type="entry name" value="OXIDOREDUCTASE, PUTATIVE (AFU_ORTHOLOGUE AFUA_8G01420)-RELATED"/>
    <property type="match status" value="1"/>
</dbReference>
<organism evidence="2 3">
    <name type="scientific">Penicilliopsis zonata CBS 506.65</name>
    <dbReference type="NCBI Taxonomy" id="1073090"/>
    <lineage>
        <taxon>Eukaryota</taxon>
        <taxon>Fungi</taxon>
        <taxon>Dikarya</taxon>
        <taxon>Ascomycota</taxon>
        <taxon>Pezizomycotina</taxon>
        <taxon>Eurotiomycetes</taxon>
        <taxon>Eurotiomycetidae</taxon>
        <taxon>Eurotiales</taxon>
        <taxon>Aspergillaceae</taxon>
        <taxon>Penicilliopsis</taxon>
    </lineage>
</organism>
<dbReference type="GeneID" id="34610681"/>
<evidence type="ECO:0000313" key="3">
    <source>
        <dbReference type="Proteomes" id="UP000184188"/>
    </source>
</evidence>
<dbReference type="InterPro" id="IPR047122">
    <property type="entry name" value="Trans-enoyl_RdTase-like"/>
</dbReference>
<keyword evidence="1" id="KW-0560">Oxidoreductase</keyword>
<evidence type="ECO:0008006" key="4">
    <source>
        <dbReference type="Google" id="ProtNLM"/>
    </source>
</evidence>
<dbReference type="InterPro" id="IPR036291">
    <property type="entry name" value="NAD(P)-bd_dom_sf"/>
</dbReference>
<dbReference type="EMBL" id="KV878357">
    <property type="protein sequence ID" value="OJJ42715.1"/>
    <property type="molecule type" value="Genomic_DNA"/>
</dbReference>
<gene>
    <name evidence="2" type="ORF">ASPZODRAFT_137104</name>
</gene>
<sequence>MTAAVGLYQRLKLPLPWNPTSEPLPLVVYGGASAVGAFAIKFARLSNIHPLIVVAGRGSAFVETLIDREKGDTIIDYRQEDAEAISAQLKAAAGGRPVHHAFDAVAEKGSQRNIGAALTVPGEITTVEPSDDYQAPEGIRIGQTIVGTVHMAPSAGKLLEDGEFAAAFFPFLGRGLAHGWFSGHPYQVRPGGLAGIQGALHDLQAGKASAVKYVVRIGETEGVVQQDS</sequence>
<accession>A0A1L9S6E4</accession>
<keyword evidence="3" id="KW-1185">Reference proteome</keyword>
<dbReference type="Gene3D" id="3.40.50.720">
    <property type="entry name" value="NAD(P)-binding Rossmann-like Domain"/>
    <property type="match status" value="1"/>
</dbReference>
<dbReference type="VEuPathDB" id="FungiDB:ASPZODRAFT_137104"/>
<dbReference type="RefSeq" id="XP_022577225.1">
    <property type="nucleotide sequence ID" value="XM_022724216.1"/>
</dbReference>
<evidence type="ECO:0000256" key="1">
    <source>
        <dbReference type="ARBA" id="ARBA00023002"/>
    </source>
</evidence>
<dbReference type="AlphaFoldDB" id="A0A1L9S6E4"/>
<dbReference type="Proteomes" id="UP000184188">
    <property type="component" value="Unassembled WGS sequence"/>
</dbReference>
<reference evidence="3" key="1">
    <citation type="journal article" date="2017" name="Genome Biol.">
        <title>Comparative genomics reveals high biological diversity and specific adaptations in the industrially and medically important fungal genus Aspergillus.</title>
        <authorList>
            <person name="de Vries R.P."/>
            <person name="Riley R."/>
            <person name="Wiebenga A."/>
            <person name="Aguilar-Osorio G."/>
            <person name="Amillis S."/>
            <person name="Uchima C.A."/>
            <person name="Anderluh G."/>
            <person name="Asadollahi M."/>
            <person name="Askin M."/>
            <person name="Barry K."/>
            <person name="Battaglia E."/>
            <person name="Bayram O."/>
            <person name="Benocci T."/>
            <person name="Braus-Stromeyer S.A."/>
            <person name="Caldana C."/>
            <person name="Canovas D."/>
            <person name="Cerqueira G.C."/>
            <person name="Chen F."/>
            <person name="Chen W."/>
            <person name="Choi C."/>
            <person name="Clum A."/>
            <person name="Dos Santos R.A."/>
            <person name="Damasio A.R."/>
            <person name="Diallinas G."/>
            <person name="Emri T."/>
            <person name="Fekete E."/>
            <person name="Flipphi M."/>
            <person name="Freyberg S."/>
            <person name="Gallo A."/>
            <person name="Gournas C."/>
            <person name="Habgood R."/>
            <person name="Hainaut M."/>
            <person name="Harispe M.L."/>
            <person name="Henrissat B."/>
            <person name="Hilden K.S."/>
            <person name="Hope R."/>
            <person name="Hossain A."/>
            <person name="Karabika E."/>
            <person name="Karaffa L."/>
            <person name="Karanyi Z."/>
            <person name="Krasevec N."/>
            <person name="Kuo A."/>
            <person name="Kusch H."/>
            <person name="LaButti K."/>
            <person name="Lagendijk E.L."/>
            <person name="Lapidus A."/>
            <person name="Levasseur A."/>
            <person name="Lindquist E."/>
            <person name="Lipzen A."/>
            <person name="Logrieco A.F."/>
            <person name="MacCabe A."/>
            <person name="Maekelae M.R."/>
            <person name="Malavazi I."/>
            <person name="Melin P."/>
            <person name="Meyer V."/>
            <person name="Mielnichuk N."/>
            <person name="Miskei M."/>
            <person name="Molnar A.P."/>
            <person name="Mule G."/>
            <person name="Ngan C.Y."/>
            <person name="Orejas M."/>
            <person name="Orosz E."/>
            <person name="Ouedraogo J.P."/>
            <person name="Overkamp K.M."/>
            <person name="Park H.-S."/>
            <person name="Perrone G."/>
            <person name="Piumi F."/>
            <person name="Punt P.J."/>
            <person name="Ram A.F."/>
            <person name="Ramon A."/>
            <person name="Rauscher S."/>
            <person name="Record E."/>
            <person name="Riano-Pachon D.M."/>
            <person name="Robert V."/>
            <person name="Roehrig J."/>
            <person name="Ruller R."/>
            <person name="Salamov A."/>
            <person name="Salih N.S."/>
            <person name="Samson R.A."/>
            <person name="Sandor E."/>
            <person name="Sanguinetti M."/>
            <person name="Schuetze T."/>
            <person name="Sepcic K."/>
            <person name="Shelest E."/>
            <person name="Sherlock G."/>
            <person name="Sophianopoulou V."/>
            <person name="Squina F.M."/>
            <person name="Sun H."/>
            <person name="Susca A."/>
            <person name="Todd R.B."/>
            <person name="Tsang A."/>
            <person name="Unkles S.E."/>
            <person name="van de Wiele N."/>
            <person name="van Rossen-Uffink D."/>
            <person name="Oliveira J.V."/>
            <person name="Vesth T.C."/>
            <person name="Visser J."/>
            <person name="Yu J.-H."/>
            <person name="Zhou M."/>
            <person name="Andersen M.R."/>
            <person name="Archer D.B."/>
            <person name="Baker S.E."/>
            <person name="Benoit I."/>
            <person name="Brakhage A.A."/>
            <person name="Braus G.H."/>
            <person name="Fischer R."/>
            <person name="Frisvad J.C."/>
            <person name="Goldman G.H."/>
            <person name="Houbraken J."/>
            <person name="Oakley B."/>
            <person name="Pocsi I."/>
            <person name="Scazzocchio C."/>
            <person name="Seiboth B."/>
            <person name="vanKuyk P.A."/>
            <person name="Wortman J."/>
            <person name="Dyer P.S."/>
            <person name="Grigoriev I.V."/>
        </authorList>
    </citation>
    <scope>NUCLEOTIDE SEQUENCE [LARGE SCALE GENOMIC DNA]</scope>
    <source>
        <strain evidence="3">CBS 506.65</strain>
    </source>
</reference>
<dbReference type="PANTHER" id="PTHR45348">
    <property type="entry name" value="HYPOTHETICAL OXIDOREDUCTASE (EUROFUNG)"/>
    <property type="match status" value="1"/>
</dbReference>
<protein>
    <recommendedName>
        <fullName evidence="4">Alcohol dehydrogenase-like C-terminal domain-containing protein</fullName>
    </recommendedName>
</protein>
<dbReference type="OrthoDB" id="3233595at2759"/>
<name>A0A1L9S6E4_9EURO</name>
<dbReference type="STRING" id="1073090.A0A1L9S6E4"/>